<dbReference type="RefSeq" id="WP_324716359.1">
    <property type="nucleotide sequence ID" value="NZ_CP141615.1"/>
</dbReference>
<dbReference type="EC" id="1.2.4.4" evidence="4"/>
<evidence type="ECO:0000256" key="3">
    <source>
        <dbReference type="ARBA" id="ARBA00023052"/>
    </source>
</evidence>
<dbReference type="PANTHER" id="PTHR43380">
    <property type="entry name" value="2-OXOISOVALERATE DEHYDROGENASE SUBUNIT ALPHA, MITOCHONDRIAL"/>
    <property type="match status" value="1"/>
</dbReference>
<evidence type="ECO:0000256" key="1">
    <source>
        <dbReference type="ARBA" id="ARBA00001964"/>
    </source>
</evidence>
<dbReference type="InterPro" id="IPR029061">
    <property type="entry name" value="THDP-binding"/>
</dbReference>
<dbReference type="Gene3D" id="3.40.50.970">
    <property type="match status" value="1"/>
</dbReference>
<organism evidence="6 7">
    <name type="scientific">Carboxydichorda subterranea</name>
    <dbReference type="NCBI Taxonomy" id="3109565"/>
    <lineage>
        <taxon>Bacteria</taxon>
        <taxon>Bacillati</taxon>
        <taxon>Bacillota</taxon>
        <taxon>Limnochordia</taxon>
        <taxon>Limnochordales</taxon>
        <taxon>Geochordaceae</taxon>
        <taxon>Carboxydichorda</taxon>
    </lineage>
</organism>
<keyword evidence="3 4" id="KW-0786">Thiamine pyrophosphate</keyword>
<dbReference type="SUPFAM" id="SSF52518">
    <property type="entry name" value="Thiamin diphosphate-binding fold (THDP-binding)"/>
    <property type="match status" value="1"/>
</dbReference>
<sequence length="348" mass="37709">MAPRSPAATADPDLALLEPEKLVEAYRLMVLARALDERMWILQRQGKVPFVITGQGQEAAQVGAALALRAGHDIVLPYYRDIALVLALGMSPRELMLSAFARAADPNSGGRQMPNHFSSRRLRILTGSSPVGTQIPHAAGAALASRLRGEDSVVLVSFGEGASSEGDFHEGVNFAAIHRLPVVFFCENNGWAISVPSRRQMNVEGVARRAAGYGIAGVAVDGQDLLAVYRAVAEAAERGRGGEGPTIVEALTYRFVPHSSDDDDRIYRSADEMAEMRRRDPIPAFRERLEAAGLWDEAKEERLRQEVAATVDDAADHAERSPQPDPATVMQHVFASSGRDGHPWRSSA</sequence>
<protein>
    <recommendedName>
        <fullName evidence="4">2-oxoisovalerate dehydrogenase subunit alpha</fullName>
        <ecNumber evidence="4">1.2.4.4</ecNumber>
    </recommendedName>
    <alternativeName>
        <fullName evidence="4">Branched-chain alpha-keto acid dehydrogenase E1 component alpha chain</fullName>
    </alternativeName>
</protein>
<reference evidence="6 7" key="1">
    <citation type="journal article" date="2024" name="Front. Microbiol.">
        <title>Novel thermophilic genera Geochorda gen. nov. and Carboxydochorda gen. nov. from the deep terrestrial subsurface reveal the ecophysiological diversity in the class Limnochordia.</title>
        <authorList>
            <person name="Karnachuk O.V."/>
            <person name="Lukina A.P."/>
            <person name="Avakyan M.R."/>
            <person name="Kadnikov V.V."/>
            <person name="Begmatov S."/>
            <person name="Beletsky A.V."/>
            <person name="Vlasova K.G."/>
            <person name="Novikov A.A."/>
            <person name="Shcherbakova V.A."/>
            <person name="Mardanov A.V."/>
            <person name="Ravin N.V."/>
        </authorList>
    </citation>
    <scope>NUCLEOTIDE SEQUENCE [LARGE SCALE GENOMIC DNA]</scope>
    <source>
        <strain evidence="6 7">L945</strain>
    </source>
</reference>
<proteinExistence type="inferred from homology"/>
<dbReference type="InterPro" id="IPR050771">
    <property type="entry name" value="Alpha-ketoacid_DH_E1_comp"/>
</dbReference>
<dbReference type="CDD" id="cd02000">
    <property type="entry name" value="TPP_E1_PDC_ADC_BCADC"/>
    <property type="match status" value="1"/>
</dbReference>
<dbReference type="Proteomes" id="UP001332192">
    <property type="component" value="Chromosome"/>
</dbReference>
<comment type="cofactor">
    <cofactor evidence="1 4">
        <name>thiamine diphosphate</name>
        <dbReference type="ChEBI" id="CHEBI:58937"/>
    </cofactor>
</comment>
<feature type="domain" description="Dehydrogenase E1 component" evidence="5">
    <location>
        <begin position="26"/>
        <end position="326"/>
    </location>
</feature>
<dbReference type="Pfam" id="PF00676">
    <property type="entry name" value="E1_dh"/>
    <property type="match status" value="1"/>
</dbReference>
<evidence type="ECO:0000313" key="7">
    <source>
        <dbReference type="Proteomes" id="UP001332192"/>
    </source>
</evidence>
<evidence type="ECO:0000256" key="4">
    <source>
        <dbReference type="RuleBase" id="RU365014"/>
    </source>
</evidence>
<keyword evidence="2 4" id="KW-0560">Oxidoreductase</keyword>
<comment type="catalytic activity">
    <reaction evidence="4">
        <text>N(6)-[(R)-lipoyl]-L-lysyl-[protein] + 3-methyl-2-oxobutanoate + H(+) = N(6)-[(R)-S(8)-2-methylpropanoyldihydrolipoyl]-L-lysyl-[protein] + CO2</text>
        <dbReference type="Rhea" id="RHEA:13457"/>
        <dbReference type="Rhea" id="RHEA-COMP:10474"/>
        <dbReference type="Rhea" id="RHEA-COMP:10497"/>
        <dbReference type="ChEBI" id="CHEBI:11851"/>
        <dbReference type="ChEBI" id="CHEBI:15378"/>
        <dbReference type="ChEBI" id="CHEBI:16526"/>
        <dbReference type="ChEBI" id="CHEBI:83099"/>
        <dbReference type="ChEBI" id="CHEBI:83142"/>
        <dbReference type="EC" id="1.2.4.4"/>
    </reaction>
</comment>
<dbReference type="EMBL" id="CP141615">
    <property type="protein sequence ID" value="WRP17087.1"/>
    <property type="molecule type" value="Genomic_DNA"/>
</dbReference>
<comment type="similarity">
    <text evidence="4">Belongs to the BCKDHA family.</text>
</comment>
<keyword evidence="7" id="KW-1185">Reference proteome</keyword>
<dbReference type="InterPro" id="IPR001017">
    <property type="entry name" value="DH_E1"/>
</dbReference>
<gene>
    <name evidence="6" type="ORF">U7230_13515</name>
</gene>
<accession>A0ABZ1BWD6</accession>
<name>A0ABZ1BWD6_9FIRM</name>
<evidence type="ECO:0000259" key="5">
    <source>
        <dbReference type="Pfam" id="PF00676"/>
    </source>
</evidence>
<evidence type="ECO:0000313" key="6">
    <source>
        <dbReference type="EMBL" id="WRP17087.1"/>
    </source>
</evidence>
<comment type="function">
    <text evidence="4">The branched-chain alpha-keto dehydrogenase complex catalyzes the overall conversion of alpha-keto acids to acyl-CoA and CO(2). It contains multiple copies of three enzymatic components: branched-chain alpha-keto acid decarboxylase (E1), lipoamide acyltransferase (E2) and lipoamide dehydrogenase (E3).</text>
</comment>
<dbReference type="PANTHER" id="PTHR43380:SF1">
    <property type="entry name" value="2-OXOISOVALERATE DEHYDROGENASE SUBUNIT ALPHA, MITOCHONDRIAL"/>
    <property type="match status" value="1"/>
</dbReference>
<evidence type="ECO:0000256" key="2">
    <source>
        <dbReference type="ARBA" id="ARBA00023002"/>
    </source>
</evidence>